<dbReference type="InterPro" id="IPR014710">
    <property type="entry name" value="RmlC-like_jellyroll"/>
</dbReference>
<gene>
    <name evidence="2" type="ORF">GCM10011611_36180</name>
</gene>
<dbReference type="CDD" id="cd20303">
    <property type="entry name" value="cupin_ChrR_1"/>
    <property type="match status" value="1"/>
</dbReference>
<dbReference type="Pfam" id="PF12973">
    <property type="entry name" value="Cupin_7"/>
    <property type="match status" value="1"/>
</dbReference>
<keyword evidence="3" id="KW-1185">Reference proteome</keyword>
<proteinExistence type="predicted"/>
<reference evidence="2" key="2">
    <citation type="submission" date="2020-09" db="EMBL/GenBank/DDBJ databases">
        <authorList>
            <person name="Sun Q."/>
            <person name="Zhou Y."/>
        </authorList>
    </citation>
    <scope>NUCLEOTIDE SEQUENCE</scope>
    <source>
        <strain evidence="2">CGMCC 1.15725</strain>
    </source>
</reference>
<evidence type="ECO:0000313" key="3">
    <source>
        <dbReference type="Proteomes" id="UP000646365"/>
    </source>
</evidence>
<dbReference type="SUPFAM" id="SSF51182">
    <property type="entry name" value="RmlC-like cupins"/>
    <property type="match status" value="2"/>
</dbReference>
<dbReference type="AlphaFoldDB" id="A0A8J2YVF6"/>
<comment type="caution">
    <text evidence="2">The sequence shown here is derived from an EMBL/GenBank/DDBJ whole genome shotgun (WGS) entry which is preliminary data.</text>
</comment>
<evidence type="ECO:0000259" key="1">
    <source>
        <dbReference type="Pfam" id="PF12973"/>
    </source>
</evidence>
<protein>
    <recommendedName>
        <fullName evidence="1">ChrR-like cupin domain-containing protein</fullName>
    </recommendedName>
</protein>
<organism evidence="2 3">
    <name type="scientific">Aliidongia dinghuensis</name>
    <dbReference type="NCBI Taxonomy" id="1867774"/>
    <lineage>
        <taxon>Bacteria</taxon>
        <taxon>Pseudomonadati</taxon>
        <taxon>Pseudomonadota</taxon>
        <taxon>Alphaproteobacteria</taxon>
        <taxon>Rhodospirillales</taxon>
        <taxon>Dongiaceae</taxon>
        <taxon>Aliidongia</taxon>
    </lineage>
</organism>
<sequence>MLVNSDFSRRAIVTPDEYRWVASPQGGVERVMLDRLGDEKARATSIVRYAKASHFPPHMHPGGEEVLVLSGTFSEGERDYPAGWYLRNPPRSSHRPSSEDGTTIFVKLWQMPASESEFVRVNTHDPSRWTRQRDREVCPLFSGADEQVALERVAASARIFAGRVDGAEMLVLDGELREEDQIYRRGSWIRLPAGEDPAFIAGTSGVTIYLKTGHLRTQPVPPAC</sequence>
<feature type="domain" description="ChrR-like cupin" evidence="1">
    <location>
        <begin position="9"/>
        <end position="111"/>
    </location>
</feature>
<reference evidence="2" key="1">
    <citation type="journal article" date="2014" name="Int. J. Syst. Evol. Microbiol.">
        <title>Complete genome sequence of Corynebacterium casei LMG S-19264T (=DSM 44701T), isolated from a smear-ripened cheese.</title>
        <authorList>
            <consortium name="US DOE Joint Genome Institute (JGI-PGF)"/>
            <person name="Walter F."/>
            <person name="Albersmeier A."/>
            <person name="Kalinowski J."/>
            <person name="Ruckert C."/>
        </authorList>
    </citation>
    <scope>NUCLEOTIDE SEQUENCE</scope>
    <source>
        <strain evidence="2">CGMCC 1.15725</strain>
    </source>
</reference>
<dbReference type="RefSeq" id="WP_189048275.1">
    <property type="nucleotide sequence ID" value="NZ_BMJQ01000009.1"/>
</dbReference>
<dbReference type="InterPro" id="IPR011051">
    <property type="entry name" value="RmlC_Cupin_sf"/>
</dbReference>
<dbReference type="EMBL" id="BMJQ01000009">
    <property type="protein sequence ID" value="GGF26920.1"/>
    <property type="molecule type" value="Genomic_DNA"/>
</dbReference>
<name>A0A8J2YVF6_9PROT</name>
<evidence type="ECO:0000313" key="2">
    <source>
        <dbReference type="EMBL" id="GGF26920.1"/>
    </source>
</evidence>
<dbReference type="Proteomes" id="UP000646365">
    <property type="component" value="Unassembled WGS sequence"/>
</dbReference>
<accession>A0A8J2YVF6</accession>
<dbReference type="Gene3D" id="2.60.120.10">
    <property type="entry name" value="Jelly Rolls"/>
    <property type="match status" value="1"/>
</dbReference>
<dbReference type="InterPro" id="IPR025979">
    <property type="entry name" value="ChrR-like_cupin_dom"/>
</dbReference>